<protein>
    <submittedName>
        <fullName evidence="10">NAC domain-containing protein 87-like</fullName>
    </submittedName>
</protein>
<dbReference type="Proteomes" id="UP000515151">
    <property type="component" value="Chromosome 7"/>
</dbReference>
<dbReference type="AlphaFoldDB" id="A0A218VY52"/>
<dbReference type="Pfam" id="PF02365">
    <property type="entry name" value="NAM"/>
    <property type="match status" value="1"/>
</dbReference>
<reference evidence="8" key="1">
    <citation type="journal article" date="2017" name="Plant J.">
        <title>The pomegranate (Punica granatum L.) genome and the genomics of punicalagin biosynthesis.</title>
        <authorList>
            <person name="Qin G."/>
            <person name="Xu C."/>
            <person name="Ming R."/>
            <person name="Tang H."/>
            <person name="Guyot R."/>
            <person name="Kramer E.M."/>
            <person name="Hu Y."/>
            <person name="Yi X."/>
            <person name="Qi Y."/>
            <person name="Xu X."/>
            <person name="Gao Z."/>
            <person name="Pan H."/>
            <person name="Jian J."/>
            <person name="Tian Y."/>
            <person name="Yue Z."/>
            <person name="Xu Y."/>
        </authorList>
    </citation>
    <scope>NUCLEOTIDE SEQUENCE [LARGE SCALE GENOMIC DNA]</scope>
    <source>
        <strain evidence="8">cv. Dabenzi</strain>
    </source>
</reference>
<proteinExistence type="predicted"/>
<keyword evidence="1" id="KW-0805">Transcription regulation</keyword>
<keyword evidence="4" id="KW-0539">Nucleus</keyword>
<dbReference type="InterPro" id="IPR003441">
    <property type="entry name" value="NAC-dom"/>
</dbReference>
<dbReference type="SUPFAM" id="SSF101941">
    <property type="entry name" value="NAC domain"/>
    <property type="match status" value="1"/>
</dbReference>
<reference evidence="10" key="4">
    <citation type="submission" date="2025-04" db="UniProtKB">
        <authorList>
            <consortium name="RefSeq"/>
        </authorList>
    </citation>
    <scope>IDENTIFICATION</scope>
    <source>
        <tissue evidence="10">Leaf</tissue>
    </source>
</reference>
<feature type="region of interest" description="Disordered" evidence="5">
    <location>
        <begin position="313"/>
        <end position="349"/>
    </location>
</feature>
<evidence type="ECO:0000256" key="2">
    <source>
        <dbReference type="ARBA" id="ARBA00023125"/>
    </source>
</evidence>
<feature type="compositionally biased region" description="Polar residues" evidence="5">
    <location>
        <begin position="339"/>
        <end position="349"/>
    </location>
</feature>
<keyword evidence="3" id="KW-0804">Transcription</keyword>
<evidence type="ECO:0000256" key="5">
    <source>
        <dbReference type="SAM" id="MobiDB-lite"/>
    </source>
</evidence>
<dbReference type="Proteomes" id="UP000197138">
    <property type="component" value="Unassembled WGS sequence"/>
</dbReference>
<accession>A0A218VY52</accession>
<organism evidence="7 8">
    <name type="scientific">Punica granatum</name>
    <name type="common">Pomegranate</name>
    <dbReference type="NCBI Taxonomy" id="22663"/>
    <lineage>
        <taxon>Eukaryota</taxon>
        <taxon>Viridiplantae</taxon>
        <taxon>Streptophyta</taxon>
        <taxon>Embryophyta</taxon>
        <taxon>Tracheophyta</taxon>
        <taxon>Spermatophyta</taxon>
        <taxon>Magnoliopsida</taxon>
        <taxon>eudicotyledons</taxon>
        <taxon>Gunneridae</taxon>
        <taxon>Pentapetalae</taxon>
        <taxon>rosids</taxon>
        <taxon>malvids</taxon>
        <taxon>Myrtales</taxon>
        <taxon>Lythraceae</taxon>
        <taxon>Punica</taxon>
    </lineage>
</organism>
<feature type="domain" description="NAC" evidence="6">
    <location>
        <begin position="5"/>
        <end position="151"/>
    </location>
</feature>
<dbReference type="OrthoDB" id="1424968at2759"/>
<reference evidence="9" key="3">
    <citation type="journal article" date="2020" name="Plant Biotechnol. J.">
        <title>The pomegranate (Punica granatum L.) draft genome dissects genetic divergence between soft- and hard-seeded cultivars.</title>
        <authorList>
            <person name="Luo X."/>
            <person name="Li H."/>
            <person name="Wu Z."/>
            <person name="Yao W."/>
            <person name="Zhao P."/>
            <person name="Cao D."/>
            <person name="Yu H."/>
            <person name="Li K."/>
            <person name="Poudel K."/>
            <person name="Zhao D."/>
            <person name="Zhang F."/>
            <person name="Xia X."/>
            <person name="Chen L."/>
            <person name="Wang Q."/>
            <person name="Jing D."/>
            <person name="Cao S."/>
        </authorList>
    </citation>
    <scope>NUCLEOTIDE SEQUENCE [LARGE SCALE GENOMIC DNA]</scope>
</reference>
<dbReference type="PANTHER" id="PTHR31744">
    <property type="entry name" value="PROTEIN CUP-SHAPED COTYLEDON 2-RELATED"/>
    <property type="match status" value="1"/>
</dbReference>
<dbReference type="InterPro" id="IPR036093">
    <property type="entry name" value="NAC_dom_sf"/>
</dbReference>
<dbReference type="GO" id="GO:0006355">
    <property type="term" value="P:regulation of DNA-templated transcription"/>
    <property type="evidence" value="ECO:0007669"/>
    <property type="project" value="InterPro"/>
</dbReference>
<evidence type="ECO:0000259" key="6">
    <source>
        <dbReference type="PROSITE" id="PS51005"/>
    </source>
</evidence>
<gene>
    <name evidence="10" type="primary">LOC116213487</name>
    <name evidence="7" type="ORF">CDL15_Pgr008725</name>
</gene>
<feature type="compositionally biased region" description="Low complexity" evidence="5">
    <location>
        <begin position="323"/>
        <end position="338"/>
    </location>
</feature>
<dbReference type="PROSITE" id="PS51005">
    <property type="entry name" value="NAC"/>
    <property type="match status" value="1"/>
</dbReference>
<evidence type="ECO:0000313" key="9">
    <source>
        <dbReference type="Proteomes" id="UP000515151"/>
    </source>
</evidence>
<evidence type="ECO:0000256" key="1">
    <source>
        <dbReference type="ARBA" id="ARBA00023015"/>
    </source>
</evidence>
<reference evidence="7" key="2">
    <citation type="submission" date="2017-06" db="EMBL/GenBank/DDBJ databases">
        <title>The pomegranate genome and the genomics of punicalagin biosynthesis.</title>
        <authorList>
            <person name="Xu C."/>
        </authorList>
    </citation>
    <scope>NUCLEOTIDE SEQUENCE [LARGE SCALE GENOMIC DNA]</scope>
    <source>
        <tissue evidence="7">Fresh leaf</tissue>
    </source>
</reference>
<evidence type="ECO:0000256" key="3">
    <source>
        <dbReference type="ARBA" id="ARBA00023163"/>
    </source>
</evidence>
<evidence type="ECO:0000313" key="10">
    <source>
        <dbReference type="RefSeq" id="XP_031404314.1"/>
    </source>
</evidence>
<dbReference type="FunFam" id="2.170.150.80:FF:000006">
    <property type="entry name" value="NAC domain-containing protein 100-like"/>
    <property type="match status" value="1"/>
</dbReference>
<dbReference type="PANTHER" id="PTHR31744:SF22">
    <property type="entry name" value="NAC DOMAIN CONTAINING PROTEIN 58"/>
    <property type="match status" value="1"/>
</dbReference>
<keyword evidence="9" id="KW-1185">Reference proteome</keyword>
<name>A0A218VY52_PUNGR</name>
<evidence type="ECO:0000256" key="4">
    <source>
        <dbReference type="ARBA" id="ARBA00023242"/>
    </source>
</evidence>
<keyword evidence="2" id="KW-0238">DNA-binding</keyword>
<dbReference type="GO" id="GO:0000976">
    <property type="term" value="F:transcription cis-regulatory region binding"/>
    <property type="evidence" value="ECO:0007669"/>
    <property type="project" value="UniProtKB-ARBA"/>
</dbReference>
<dbReference type="EMBL" id="MTKT01005615">
    <property type="protein sequence ID" value="OWM65138.1"/>
    <property type="molecule type" value="Genomic_DNA"/>
</dbReference>
<sequence>MEESLPPGFRFHPTDEELITCYLSLKVSDVRFTSKAIADVDLNKCEPWDLPAKASMGEKEWYFFSMRDRKYPTGLRTNRATEAGYWKTTGKDKEIFRAGRLIGMKKTLVFYKGRAPRGEKSNWVMHEYRLENKPTFKTIKEEWVVCRVFQKSSSVKIIKPQQSPSSQSLDSPCDTNSVPPEFNDIDFPNLSSNFVGHNNSISNNISPHHALSSSMDNGNNLLSSLNDNNLTWAAAREMAAAAAPSPQLPWASSILSSTNLAMNSLILKALQLKSASAVNSSDYSHHHQHHALVQPQGAMPTTQFGMGTELEASFHAASSSSKQQQGVDQVQQQQQQEQPFNWTPFNDGI</sequence>
<dbReference type="RefSeq" id="XP_031404314.1">
    <property type="nucleotide sequence ID" value="XM_031548454.1"/>
</dbReference>
<dbReference type="GeneID" id="116213487"/>
<evidence type="ECO:0000313" key="7">
    <source>
        <dbReference type="EMBL" id="OWM65138.1"/>
    </source>
</evidence>
<dbReference type="Gene3D" id="2.170.150.80">
    <property type="entry name" value="NAC domain"/>
    <property type="match status" value="1"/>
</dbReference>
<evidence type="ECO:0000313" key="8">
    <source>
        <dbReference type="Proteomes" id="UP000197138"/>
    </source>
</evidence>